<keyword evidence="1" id="KW-1133">Transmembrane helix</keyword>
<evidence type="ECO:0000313" key="3">
    <source>
        <dbReference type="Proteomes" id="UP000293874"/>
    </source>
</evidence>
<comment type="caution">
    <text evidence="2">The sequence shown here is derived from an EMBL/GenBank/DDBJ whole genome shotgun (WGS) entry which is preliminary data.</text>
</comment>
<organism evidence="2 3">
    <name type="scientific">Pseudobacter ginsenosidimutans</name>
    <dbReference type="NCBI Taxonomy" id="661488"/>
    <lineage>
        <taxon>Bacteria</taxon>
        <taxon>Pseudomonadati</taxon>
        <taxon>Bacteroidota</taxon>
        <taxon>Chitinophagia</taxon>
        <taxon>Chitinophagales</taxon>
        <taxon>Chitinophagaceae</taxon>
        <taxon>Pseudobacter</taxon>
    </lineage>
</organism>
<dbReference type="EMBL" id="SGXA01000001">
    <property type="protein sequence ID" value="RZS75700.1"/>
    <property type="molecule type" value="Genomic_DNA"/>
</dbReference>
<evidence type="ECO:0000313" key="2">
    <source>
        <dbReference type="EMBL" id="RZS75700.1"/>
    </source>
</evidence>
<dbReference type="Proteomes" id="UP000293874">
    <property type="component" value="Unassembled WGS sequence"/>
</dbReference>
<reference evidence="2 3" key="1">
    <citation type="submission" date="2019-02" db="EMBL/GenBank/DDBJ databases">
        <title>Genomic Encyclopedia of Type Strains, Phase IV (KMG-IV): sequencing the most valuable type-strain genomes for metagenomic binning, comparative biology and taxonomic classification.</title>
        <authorList>
            <person name="Goeker M."/>
        </authorList>
    </citation>
    <scope>NUCLEOTIDE SEQUENCE [LARGE SCALE GENOMIC DNA]</scope>
    <source>
        <strain evidence="2 3">DSM 18116</strain>
    </source>
</reference>
<accession>A0A4Q7N3Z7</accession>
<proteinExistence type="predicted"/>
<sequence length="32" mass="3578">MLTSSALFIVITLSFMGGFFFLSLQIKHITTL</sequence>
<keyword evidence="1" id="KW-0812">Transmembrane</keyword>
<keyword evidence="3" id="KW-1185">Reference proteome</keyword>
<dbReference type="AlphaFoldDB" id="A0A4Q7N3Z7"/>
<protein>
    <submittedName>
        <fullName evidence="2">Uncharacterized protein</fullName>
    </submittedName>
</protein>
<keyword evidence="1" id="KW-0472">Membrane</keyword>
<name>A0A4Q7N3Z7_9BACT</name>
<gene>
    <name evidence="2" type="ORF">EV199_1572</name>
</gene>
<feature type="transmembrane region" description="Helical" evidence="1">
    <location>
        <begin position="6"/>
        <end position="24"/>
    </location>
</feature>
<evidence type="ECO:0000256" key="1">
    <source>
        <dbReference type="SAM" id="Phobius"/>
    </source>
</evidence>